<proteinExistence type="predicted"/>
<dbReference type="AlphaFoldDB" id="A0A803N0Z3"/>
<evidence type="ECO:0000313" key="2">
    <source>
        <dbReference type="Proteomes" id="UP000596660"/>
    </source>
</evidence>
<accession>A0A803N0Z3</accession>
<name>A0A803N0Z3_CHEQI</name>
<organism evidence="1 2">
    <name type="scientific">Chenopodium quinoa</name>
    <name type="common">Quinoa</name>
    <dbReference type="NCBI Taxonomy" id="63459"/>
    <lineage>
        <taxon>Eukaryota</taxon>
        <taxon>Viridiplantae</taxon>
        <taxon>Streptophyta</taxon>
        <taxon>Embryophyta</taxon>
        <taxon>Tracheophyta</taxon>
        <taxon>Spermatophyta</taxon>
        <taxon>Magnoliopsida</taxon>
        <taxon>eudicotyledons</taxon>
        <taxon>Gunneridae</taxon>
        <taxon>Pentapetalae</taxon>
        <taxon>Caryophyllales</taxon>
        <taxon>Chenopodiaceae</taxon>
        <taxon>Chenopodioideae</taxon>
        <taxon>Atripliceae</taxon>
        <taxon>Chenopodium</taxon>
    </lineage>
</organism>
<dbReference type="Proteomes" id="UP000596660">
    <property type="component" value="Unplaced"/>
</dbReference>
<sequence length="115" mass="13517">MLLNISEENKEAEILAQQASLLDCDGFNESVIHISIYKLKPLDEKVKVEVHKYSILAQDTDWRREIKEYLITLQEERCQLKFGLQLRNISSWEVTSDWDEDEVVYPSYGFLLAFC</sequence>
<dbReference type="Gramene" id="AUR62038627-RA">
    <property type="protein sequence ID" value="AUR62038627-RA:cds"/>
    <property type="gene ID" value="AUR62038627"/>
</dbReference>
<evidence type="ECO:0000313" key="1">
    <source>
        <dbReference type="EnsemblPlants" id="AUR62038627-RA:cds"/>
    </source>
</evidence>
<reference evidence="1" key="1">
    <citation type="journal article" date="2017" name="Nature">
        <title>The genome of Chenopodium quinoa.</title>
        <authorList>
            <person name="Jarvis D.E."/>
            <person name="Ho Y.S."/>
            <person name="Lightfoot D.J."/>
            <person name="Schmoeckel S.M."/>
            <person name="Li B."/>
            <person name="Borm T.J.A."/>
            <person name="Ohyanagi H."/>
            <person name="Mineta K."/>
            <person name="Michell C.T."/>
            <person name="Saber N."/>
            <person name="Kharbatia N.M."/>
            <person name="Rupper R.R."/>
            <person name="Sharp A.R."/>
            <person name="Dally N."/>
            <person name="Boughton B.A."/>
            <person name="Woo Y.H."/>
            <person name="Gao G."/>
            <person name="Schijlen E.G.W.M."/>
            <person name="Guo X."/>
            <person name="Momin A.A."/>
            <person name="Negrao S."/>
            <person name="Al-Babili S."/>
            <person name="Gehring C."/>
            <person name="Roessner U."/>
            <person name="Jung C."/>
            <person name="Murphy K."/>
            <person name="Arold S.T."/>
            <person name="Gojobori T."/>
            <person name="van der Linden C.G."/>
            <person name="van Loo E.N."/>
            <person name="Jellen E.N."/>
            <person name="Maughan P.J."/>
            <person name="Tester M."/>
        </authorList>
    </citation>
    <scope>NUCLEOTIDE SEQUENCE [LARGE SCALE GENOMIC DNA]</scope>
    <source>
        <strain evidence="1">cv. PI 614886</strain>
    </source>
</reference>
<dbReference type="EnsemblPlants" id="AUR62038627-RA">
    <property type="protein sequence ID" value="AUR62038627-RA:cds"/>
    <property type="gene ID" value="AUR62038627"/>
</dbReference>
<reference evidence="1" key="2">
    <citation type="submission" date="2021-03" db="UniProtKB">
        <authorList>
            <consortium name="EnsemblPlants"/>
        </authorList>
    </citation>
    <scope>IDENTIFICATION</scope>
</reference>
<protein>
    <submittedName>
        <fullName evidence="1">Uncharacterized protein</fullName>
    </submittedName>
</protein>
<keyword evidence="2" id="KW-1185">Reference proteome</keyword>